<organism evidence="6 7">
    <name type="scientific">Roseateles oligotrophus</name>
    <dbReference type="NCBI Taxonomy" id="1769250"/>
    <lineage>
        <taxon>Bacteria</taxon>
        <taxon>Pseudomonadati</taxon>
        <taxon>Pseudomonadota</taxon>
        <taxon>Betaproteobacteria</taxon>
        <taxon>Burkholderiales</taxon>
        <taxon>Sphaerotilaceae</taxon>
        <taxon>Roseateles</taxon>
    </lineage>
</organism>
<dbReference type="InterPro" id="IPR029787">
    <property type="entry name" value="Nucleotide_cyclase"/>
</dbReference>
<evidence type="ECO:0000259" key="3">
    <source>
        <dbReference type="PROSITE" id="PS50112"/>
    </source>
</evidence>
<dbReference type="InterPro" id="IPR013767">
    <property type="entry name" value="PAS_fold"/>
</dbReference>
<gene>
    <name evidence="6" type="ORF">LNV07_12585</name>
</gene>
<dbReference type="SMART" id="SM00052">
    <property type="entry name" value="EAL"/>
    <property type="match status" value="1"/>
</dbReference>
<dbReference type="InterPro" id="IPR011006">
    <property type="entry name" value="CheY-like_superfamily"/>
</dbReference>
<reference evidence="6 7" key="1">
    <citation type="submission" date="2021-11" db="EMBL/GenBank/DDBJ databases">
        <authorList>
            <person name="Liang Q."/>
            <person name="Mou H."/>
            <person name="Liu Z."/>
        </authorList>
    </citation>
    <scope>NUCLEOTIDE SEQUENCE [LARGE SCALE GENOMIC DNA]</scope>
    <source>
        <strain evidence="6 7">CHU3</strain>
    </source>
</reference>
<dbReference type="CDD" id="cd01949">
    <property type="entry name" value="GGDEF"/>
    <property type="match status" value="1"/>
</dbReference>
<accession>A0ABT2YFT9</accession>
<dbReference type="InterPro" id="IPR052155">
    <property type="entry name" value="Biofilm_reg_signaling"/>
</dbReference>
<feature type="domain" description="Response regulatory" evidence="2">
    <location>
        <begin position="9"/>
        <end position="124"/>
    </location>
</feature>
<feature type="domain" description="GGDEF" evidence="5">
    <location>
        <begin position="295"/>
        <end position="454"/>
    </location>
</feature>
<dbReference type="SMART" id="SM00091">
    <property type="entry name" value="PAS"/>
    <property type="match status" value="1"/>
</dbReference>
<dbReference type="Pfam" id="PF00990">
    <property type="entry name" value="GGDEF"/>
    <property type="match status" value="2"/>
</dbReference>
<evidence type="ECO:0000313" key="6">
    <source>
        <dbReference type="EMBL" id="MCV2368918.1"/>
    </source>
</evidence>
<evidence type="ECO:0000259" key="4">
    <source>
        <dbReference type="PROSITE" id="PS50883"/>
    </source>
</evidence>
<dbReference type="Gene3D" id="3.30.70.270">
    <property type="match status" value="1"/>
</dbReference>
<dbReference type="InterPro" id="IPR001789">
    <property type="entry name" value="Sig_transdc_resp-reg_receiver"/>
</dbReference>
<comment type="caution">
    <text evidence="6">The sequence shown here is derived from an EMBL/GenBank/DDBJ whole genome shotgun (WGS) entry which is preliminary data.</text>
</comment>
<dbReference type="EMBL" id="JAJIRN010000005">
    <property type="protein sequence ID" value="MCV2368918.1"/>
    <property type="molecule type" value="Genomic_DNA"/>
</dbReference>
<dbReference type="SMART" id="SM00448">
    <property type="entry name" value="REC"/>
    <property type="match status" value="1"/>
</dbReference>
<dbReference type="Pfam" id="PF00989">
    <property type="entry name" value="PAS"/>
    <property type="match status" value="1"/>
</dbReference>
<keyword evidence="1" id="KW-0597">Phosphoprotein</keyword>
<dbReference type="RefSeq" id="WP_263571511.1">
    <property type="nucleotide sequence ID" value="NZ_JAJIRN010000005.1"/>
</dbReference>
<dbReference type="SUPFAM" id="SSF55073">
    <property type="entry name" value="Nucleotide cyclase"/>
    <property type="match status" value="1"/>
</dbReference>
<name>A0ABT2YFT9_9BURK</name>
<feature type="domain" description="PAS" evidence="3">
    <location>
        <begin position="136"/>
        <end position="189"/>
    </location>
</feature>
<dbReference type="PROSITE" id="PS50887">
    <property type="entry name" value="GGDEF"/>
    <property type="match status" value="1"/>
</dbReference>
<dbReference type="InterPro" id="IPR035919">
    <property type="entry name" value="EAL_sf"/>
</dbReference>
<dbReference type="InterPro" id="IPR001633">
    <property type="entry name" value="EAL_dom"/>
</dbReference>
<dbReference type="Pfam" id="PF00072">
    <property type="entry name" value="Response_reg"/>
    <property type="match status" value="1"/>
</dbReference>
<dbReference type="NCBIfam" id="TIGR00254">
    <property type="entry name" value="GGDEF"/>
    <property type="match status" value="1"/>
</dbReference>
<evidence type="ECO:0000256" key="1">
    <source>
        <dbReference type="PROSITE-ProRule" id="PRU00169"/>
    </source>
</evidence>
<dbReference type="SUPFAM" id="SSF52172">
    <property type="entry name" value="CheY-like"/>
    <property type="match status" value="1"/>
</dbReference>
<dbReference type="PROSITE" id="PS50883">
    <property type="entry name" value="EAL"/>
    <property type="match status" value="1"/>
</dbReference>
<evidence type="ECO:0000259" key="2">
    <source>
        <dbReference type="PROSITE" id="PS50110"/>
    </source>
</evidence>
<dbReference type="NCBIfam" id="TIGR00229">
    <property type="entry name" value="sensory_box"/>
    <property type="match status" value="1"/>
</dbReference>
<sequence>MQTPASKARILVVEDEAIVARDLLLQLAELGYQTVGHVTRGEAAIEQAGLLRPDLVLMDIQLGEGMDGVCAAQAIRDQFGLPVVFLTAFAADETLARAKLTEPFGYILKPFSERELRTVLEMALYKHGAETRLRASAMHSQTILDNMLDGVITIDEVGQVQSCNKAACALFGYAADELRGCNVRVLMPEPHAAQHDGYLQHYRDTGEARLLGKAREVEGRHKDGHLLPISLLVSEISGAKTRSFIGLVRDIAPDRQHIEELHRLAYYDSLTGLPNRRLLTERLQHAMQAASRSGRHGALMLLDLDHFKQLNDTQGHGVGDELLLQVTQRLQAEVHAVAHLGAFVGSHAAGSLSAGFGDGLVARLGGDEFVVLLEGLSSQDHEAATQAELLANKILSSLRQPYLLRGQSYQGTPSIGIVVLTQEHQSSDELLKRADVAMYQAKSAGRNTMRFFDPTLQAIANAFIAFELDLRQGLERQEFELHYQIQVDDAGVNTGVEALLRWRRGGKEMVPPAQFIPIAEANGLILPLGQWVLETACAQLMRWAEEPGRAHWTMAVNVSALQLAQSDFVERVGRALGKTGANPALLKLELTESMLVGDIEDVVAKMKAIKAYGVAFSLDDFGTGYSSLSILKRLPLQQLKIDQSFVRDILIDPNDAVIARTIVALAHNLDLRVIAEGVESAEQRDFLAGIGCDAFQGYFFGRPIAAGELPKD</sequence>
<dbReference type="InterPro" id="IPR035965">
    <property type="entry name" value="PAS-like_dom_sf"/>
</dbReference>
<dbReference type="SUPFAM" id="SSF55785">
    <property type="entry name" value="PYP-like sensor domain (PAS domain)"/>
    <property type="match status" value="1"/>
</dbReference>
<feature type="modified residue" description="4-aspartylphosphate" evidence="1">
    <location>
        <position position="59"/>
    </location>
</feature>
<feature type="domain" description="EAL" evidence="4">
    <location>
        <begin position="463"/>
        <end position="712"/>
    </location>
</feature>
<dbReference type="CDD" id="cd17534">
    <property type="entry name" value="REC_DC-like"/>
    <property type="match status" value="1"/>
</dbReference>
<keyword evidence="7" id="KW-1185">Reference proteome</keyword>
<dbReference type="CDD" id="cd00130">
    <property type="entry name" value="PAS"/>
    <property type="match status" value="1"/>
</dbReference>
<dbReference type="Gene3D" id="3.30.450.20">
    <property type="entry name" value="PAS domain"/>
    <property type="match status" value="1"/>
</dbReference>
<dbReference type="SMART" id="SM00267">
    <property type="entry name" value="GGDEF"/>
    <property type="match status" value="1"/>
</dbReference>
<evidence type="ECO:0000259" key="5">
    <source>
        <dbReference type="PROSITE" id="PS50887"/>
    </source>
</evidence>
<dbReference type="Pfam" id="PF00563">
    <property type="entry name" value="EAL"/>
    <property type="match status" value="1"/>
</dbReference>
<dbReference type="InterPro" id="IPR043128">
    <property type="entry name" value="Rev_trsase/Diguanyl_cyclase"/>
</dbReference>
<dbReference type="PANTHER" id="PTHR44757:SF2">
    <property type="entry name" value="BIOFILM ARCHITECTURE MAINTENANCE PROTEIN MBAA"/>
    <property type="match status" value="1"/>
</dbReference>
<dbReference type="SUPFAM" id="SSF141868">
    <property type="entry name" value="EAL domain-like"/>
    <property type="match status" value="1"/>
</dbReference>
<dbReference type="CDD" id="cd01948">
    <property type="entry name" value="EAL"/>
    <property type="match status" value="1"/>
</dbReference>
<dbReference type="InterPro" id="IPR000014">
    <property type="entry name" value="PAS"/>
</dbReference>
<dbReference type="PROSITE" id="PS50112">
    <property type="entry name" value="PAS"/>
    <property type="match status" value="1"/>
</dbReference>
<dbReference type="InterPro" id="IPR000160">
    <property type="entry name" value="GGDEF_dom"/>
</dbReference>
<protein>
    <submittedName>
        <fullName evidence="6">EAL domain-containing protein</fullName>
    </submittedName>
</protein>
<proteinExistence type="predicted"/>
<evidence type="ECO:0000313" key="7">
    <source>
        <dbReference type="Proteomes" id="UP001209701"/>
    </source>
</evidence>
<dbReference type="Gene3D" id="3.20.20.450">
    <property type="entry name" value="EAL domain"/>
    <property type="match status" value="1"/>
</dbReference>
<dbReference type="PROSITE" id="PS50110">
    <property type="entry name" value="RESPONSE_REGULATORY"/>
    <property type="match status" value="1"/>
</dbReference>
<dbReference type="Proteomes" id="UP001209701">
    <property type="component" value="Unassembled WGS sequence"/>
</dbReference>
<dbReference type="Gene3D" id="3.40.50.2300">
    <property type="match status" value="1"/>
</dbReference>
<dbReference type="PANTHER" id="PTHR44757">
    <property type="entry name" value="DIGUANYLATE CYCLASE DGCP"/>
    <property type="match status" value="1"/>
</dbReference>